<gene>
    <name evidence="2" type="ORF">AR438_08960</name>
</gene>
<dbReference type="RefSeq" id="WP_050380166.1">
    <property type="nucleotide sequence ID" value="NZ_LLYZ01000005.1"/>
</dbReference>
<keyword evidence="3" id="KW-1185">Reference proteome</keyword>
<dbReference type="EMBL" id="LLYZ01000005">
    <property type="protein sequence ID" value="KQK25718.1"/>
    <property type="molecule type" value="Genomic_DNA"/>
</dbReference>
<comment type="caution">
    <text evidence="2">The sequence shown here is derived from an EMBL/GenBank/DDBJ whole genome shotgun (WGS) entry which is preliminary data.</text>
</comment>
<protein>
    <recommendedName>
        <fullName evidence="4">Secreted protein</fullName>
    </recommendedName>
</protein>
<reference evidence="2 3" key="1">
    <citation type="submission" date="2015-10" db="EMBL/GenBank/DDBJ databases">
        <title>Chryseobacterium aquaticum genome.</title>
        <authorList>
            <person name="Newman J.D."/>
            <person name="Ferguson M.B."/>
            <person name="Miller J.R."/>
        </authorList>
    </citation>
    <scope>NUCLEOTIDE SEQUENCE [LARGE SCALE GENOMIC DNA]</scope>
    <source>
        <strain evidence="2 3">KCTC 12483</strain>
    </source>
</reference>
<feature type="signal peptide" evidence="1">
    <location>
        <begin position="1"/>
        <end position="17"/>
    </location>
</feature>
<keyword evidence="1" id="KW-0732">Signal</keyword>
<dbReference type="STRING" id="452084.AR438_08960"/>
<accession>A0A0Q3P7X3</accession>
<evidence type="ECO:0000313" key="3">
    <source>
        <dbReference type="Proteomes" id="UP000051682"/>
    </source>
</evidence>
<dbReference type="OrthoDB" id="1274261at2"/>
<feature type="chain" id="PRO_5006206305" description="Secreted protein" evidence="1">
    <location>
        <begin position="18"/>
        <end position="104"/>
    </location>
</feature>
<proteinExistence type="predicted"/>
<evidence type="ECO:0008006" key="4">
    <source>
        <dbReference type="Google" id="ProtNLM"/>
    </source>
</evidence>
<sequence>MKIIFGTLILFSATLSAQEKNAETLQEPDSLKSGALMKELMARNTKNLQSGDSLKIKDLYKMPVAKPKDSSVYLSLKEKEKDHSKYKILNSLDPEKLKKEVKNK</sequence>
<evidence type="ECO:0000256" key="1">
    <source>
        <dbReference type="SAM" id="SignalP"/>
    </source>
</evidence>
<name>A0A0Q3P7X3_9FLAO</name>
<dbReference type="Proteomes" id="UP000051682">
    <property type="component" value="Unassembled WGS sequence"/>
</dbReference>
<dbReference type="AlphaFoldDB" id="A0A0Q3P7X3"/>
<evidence type="ECO:0000313" key="2">
    <source>
        <dbReference type="EMBL" id="KQK25718.1"/>
    </source>
</evidence>
<organism evidence="2 3">
    <name type="scientific">Chryseobacterium aquaticum</name>
    <dbReference type="NCBI Taxonomy" id="452084"/>
    <lineage>
        <taxon>Bacteria</taxon>
        <taxon>Pseudomonadati</taxon>
        <taxon>Bacteroidota</taxon>
        <taxon>Flavobacteriia</taxon>
        <taxon>Flavobacteriales</taxon>
        <taxon>Weeksellaceae</taxon>
        <taxon>Chryseobacterium group</taxon>
        <taxon>Chryseobacterium</taxon>
    </lineage>
</organism>